<dbReference type="InterPro" id="IPR053230">
    <property type="entry name" value="Trans_reg_galc"/>
</dbReference>
<gene>
    <name evidence="4" type="ORF">ALTATR162_LOCUS92</name>
</gene>
<keyword evidence="1" id="KW-0539">Nucleus</keyword>
<organism evidence="4 5">
    <name type="scientific">Alternaria atra</name>
    <dbReference type="NCBI Taxonomy" id="119953"/>
    <lineage>
        <taxon>Eukaryota</taxon>
        <taxon>Fungi</taxon>
        <taxon>Dikarya</taxon>
        <taxon>Ascomycota</taxon>
        <taxon>Pezizomycotina</taxon>
        <taxon>Dothideomycetes</taxon>
        <taxon>Pleosporomycetidae</taxon>
        <taxon>Pleosporales</taxon>
        <taxon>Pleosporineae</taxon>
        <taxon>Pleosporaceae</taxon>
        <taxon>Alternaria</taxon>
        <taxon>Alternaria sect. Ulocladioides</taxon>
    </lineage>
</organism>
<evidence type="ECO:0000313" key="5">
    <source>
        <dbReference type="Proteomes" id="UP000676310"/>
    </source>
</evidence>
<dbReference type="InterPro" id="IPR007219">
    <property type="entry name" value="XnlR_reg_dom"/>
</dbReference>
<name>A0A8J2HUT6_9PLEO</name>
<evidence type="ECO:0000256" key="2">
    <source>
        <dbReference type="SAM" id="MobiDB-lite"/>
    </source>
</evidence>
<feature type="compositionally biased region" description="Low complexity" evidence="2">
    <location>
        <begin position="265"/>
        <end position="287"/>
    </location>
</feature>
<proteinExistence type="predicted"/>
<evidence type="ECO:0000313" key="4">
    <source>
        <dbReference type="EMBL" id="CAG5137407.1"/>
    </source>
</evidence>
<feature type="region of interest" description="Disordered" evidence="2">
    <location>
        <begin position="504"/>
        <end position="526"/>
    </location>
</feature>
<evidence type="ECO:0000256" key="1">
    <source>
        <dbReference type="ARBA" id="ARBA00023242"/>
    </source>
</evidence>
<dbReference type="CDD" id="cd12148">
    <property type="entry name" value="fungal_TF_MHR"/>
    <property type="match status" value="1"/>
</dbReference>
<sequence>MPYGPPGTEGDAFNQRAEALRRRQHHSGNRQPPDNDQCSSYYFYLDKSDIDIDIDDPHIIPAADTAETLFEYYKAVVHSPFPILGDMFEAQLQMFFTRDQGSPTFVVGPKWKAIMNLVFAIGARYSHLIGAEWRADDHDHLVYMWRAVHLLELQSISTLVAQPDQVLIQAFGLLSLYYLTIGHVSRAWYMIGIALRHAQAAGLHLRHEDPSISPRRKKFLAQIWWSLYSIECVLTSITGRPRIVSPIDCTVPPPGAKGTEMATPSRETTTSSAFSRRSESSASEPTANAGVDPFNVAYVRLDILMDKILSGLYSAQKSAKSWKAAQKEIASLSDELEAWALHSLSRGSTAAIAASSEHGLSREQLLLYLYYHNAKICITRPCLCRLDLRIKGQNEESTRFNQKAAEACIGAALDITSMLPDTPNTAWFYGNGPWWCAVHIIMQALTVLLFELSLDGIHLTIDKSHITSCVDKLIRWLGSMKSLDAVSESAYNVVARVLNKQSKQEAAHRQLPQPQPTDPYQQPHDAQDITLDPQQQYQPYSQPLKLQQSYVAWPSADPFDSNSFYPQSNTDNFYLNDVSGFEYLNDPNAGLMDFGQPLNLFYGNPYEVTFDQWE</sequence>
<dbReference type="Proteomes" id="UP000676310">
    <property type="component" value="Unassembled WGS sequence"/>
</dbReference>
<dbReference type="GO" id="GO:0003677">
    <property type="term" value="F:DNA binding"/>
    <property type="evidence" value="ECO:0007669"/>
    <property type="project" value="InterPro"/>
</dbReference>
<accession>A0A8J2HUT6</accession>
<dbReference type="AlphaFoldDB" id="A0A8J2HUT6"/>
<dbReference type="Pfam" id="PF04082">
    <property type="entry name" value="Fungal_trans"/>
    <property type="match status" value="1"/>
</dbReference>
<reference evidence="4" key="1">
    <citation type="submission" date="2021-05" db="EMBL/GenBank/DDBJ databases">
        <authorList>
            <person name="Stam R."/>
        </authorList>
    </citation>
    <scope>NUCLEOTIDE SEQUENCE</scope>
    <source>
        <strain evidence="4">CS162</strain>
    </source>
</reference>
<evidence type="ECO:0000259" key="3">
    <source>
        <dbReference type="SMART" id="SM00906"/>
    </source>
</evidence>
<dbReference type="EMBL" id="CAJRGZ010000009">
    <property type="protein sequence ID" value="CAG5137407.1"/>
    <property type="molecule type" value="Genomic_DNA"/>
</dbReference>
<keyword evidence="5" id="KW-1185">Reference proteome</keyword>
<dbReference type="SMART" id="SM00906">
    <property type="entry name" value="Fungal_trans"/>
    <property type="match status" value="1"/>
</dbReference>
<dbReference type="PANTHER" id="PTHR47654">
    <property type="entry name" value="ZN(II)2CYS6 TRANSCRIPTION FACTOR (EUROFUNG)-RELATED"/>
    <property type="match status" value="1"/>
</dbReference>
<dbReference type="RefSeq" id="XP_043163620.1">
    <property type="nucleotide sequence ID" value="XM_043307685.1"/>
</dbReference>
<dbReference type="GO" id="GO:0008270">
    <property type="term" value="F:zinc ion binding"/>
    <property type="evidence" value="ECO:0007669"/>
    <property type="project" value="InterPro"/>
</dbReference>
<dbReference type="PANTHER" id="PTHR47654:SF5">
    <property type="entry name" value="TRANSCRIPTION FACTOR DOMAIN-CONTAINING PROTEIN"/>
    <property type="match status" value="1"/>
</dbReference>
<dbReference type="GeneID" id="67021394"/>
<dbReference type="GO" id="GO:0006351">
    <property type="term" value="P:DNA-templated transcription"/>
    <property type="evidence" value="ECO:0007669"/>
    <property type="project" value="InterPro"/>
</dbReference>
<protein>
    <recommendedName>
        <fullName evidence="3">Xylanolytic transcriptional activator regulatory domain-containing protein</fullName>
    </recommendedName>
</protein>
<dbReference type="OrthoDB" id="5296287at2759"/>
<feature type="region of interest" description="Disordered" evidence="2">
    <location>
        <begin position="254"/>
        <end position="287"/>
    </location>
</feature>
<feature type="domain" description="Xylanolytic transcriptional activator regulatory" evidence="3">
    <location>
        <begin position="187"/>
        <end position="260"/>
    </location>
</feature>
<comment type="caution">
    <text evidence="4">The sequence shown here is derived from an EMBL/GenBank/DDBJ whole genome shotgun (WGS) entry which is preliminary data.</text>
</comment>